<name>A0A449A5V7_9BACT</name>
<dbReference type="PANTHER" id="PTHR17490:SF16">
    <property type="entry name" value="THREONYLCARBAMOYL-AMP SYNTHASE"/>
    <property type="match status" value="1"/>
</dbReference>
<organism evidence="13 14">
    <name type="scientific">Mesomycoplasma neurolyticum</name>
    <dbReference type="NCBI Taxonomy" id="2120"/>
    <lineage>
        <taxon>Bacteria</taxon>
        <taxon>Bacillati</taxon>
        <taxon>Mycoplasmatota</taxon>
        <taxon>Mycoplasmoidales</taxon>
        <taxon>Metamycoplasmataceae</taxon>
        <taxon>Mesomycoplasma</taxon>
    </lineage>
</organism>
<dbReference type="GO" id="GO:0005737">
    <property type="term" value="C:cytoplasm"/>
    <property type="evidence" value="ECO:0007669"/>
    <property type="project" value="UniProtKB-SubCell"/>
</dbReference>
<dbReference type="GO" id="GO:0006450">
    <property type="term" value="P:regulation of translational fidelity"/>
    <property type="evidence" value="ECO:0007669"/>
    <property type="project" value="TreeGrafter"/>
</dbReference>
<dbReference type="PANTHER" id="PTHR17490">
    <property type="entry name" value="SUA5"/>
    <property type="match status" value="1"/>
</dbReference>
<evidence type="ECO:0000256" key="5">
    <source>
        <dbReference type="ARBA" id="ARBA00022679"/>
    </source>
</evidence>
<dbReference type="GO" id="GO:0008033">
    <property type="term" value="P:tRNA processing"/>
    <property type="evidence" value="ECO:0007669"/>
    <property type="project" value="UniProtKB-KW"/>
</dbReference>
<evidence type="ECO:0000256" key="4">
    <source>
        <dbReference type="ARBA" id="ARBA00022490"/>
    </source>
</evidence>
<dbReference type="InterPro" id="IPR017945">
    <property type="entry name" value="DHBP_synth_RibB-like_a/b_dom"/>
</dbReference>
<comment type="catalytic activity">
    <reaction evidence="11">
        <text>L-threonine + hydrogencarbonate + ATP = L-threonylcarbamoyladenylate + diphosphate + H2O</text>
        <dbReference type="Rhea" id="RHEA:36407"/>
        <dbReference type="ChEBI" id="CHEBI:15377"/>
        <dbReference type="ChEBI" id="CHEBI:17544"/>
        <dbReference type="ChEBI" id="CHEBI:30616"/>
        <dbReference type="ChEBI" id="CHEBI:33019"/>
        <dbReference type="ChEBI" id="CHEBI:57926"/>
        <dbReference type="ChEBI" id="CHEBI:73682"/>
        <dbReference type="EC" id="2.7.7.87"/>
    </reaction>
</comment>
<dbReference type="Pfam" id="PF01300">
    <property type="entry name" value="Sua5_yciO_yrdC"/>
    <property type="match status" value="1"/>
</dbReference>
<dbReference type="Proteomes" id="UP000289440">
    <property type="component" value="Chromosome"/>
</dbReference>
<dbReference type="GO" id="GO:0061710">
    <property type="term" value="F:L-threonylcarbamoyladenylate synthase"/>
    <property type="evidence" value="ECO:0007669"/>
    <property type="project" value="UniProtKB-EC"/>
</dbReference>
<evidence type="ECO:0000256" key="9">
    <source>
        <dbReference type="ARBA" id="ARBA00022840"/>
    </source>
</evidence>
<evidence type="ECO:0000256" key="6">
    <source>
        <dbReference type="ARBA" id="ARBA00022694"/>
    </source>
</evidence>
<protein>
    <recommendedName>
        <fullName evidence="10">L-threonylcarbamoyladenylate synthase</fullName>
        <ecNumber evidence="3">2.7.7.87</ecNumber>
    </recommendedName>
    <alternativeName>
        <fullName evidence="10">L-threonylcarbamoyladenylate synthase</fullName>
    </alternativeName>
</protein>
<dbReference type="KEGG" id="mnu:NCTC10166_00649"/>
<dbReference type="GO" id="GO:0003725">
    <property type="term" value="F:double-stranded RNA binding"/>
    <property type="evidence" value="ECO:0007669"/>
    <property type="project" value="InterPro"/>
</dbReference>
<evidence type="ECO:0000256" key="10">
    <source>
        <dbReference type="ARBA" id="ARBA00029774"/>
    </source>
</evidence>
<evidence type="ECO:0000256" key="8">
    <source>
        <dbReference type="ARBA" id="ARBA00022741"/>
    </source>
</evidence>
<accession>A0A449A5V7</accession>
<evidence type="ECO:0000256" key="11">
    <source>
        <dbReference type="ARBA" id="ARBA00048366"/>
    </source>
</evidence>
<evidence type="ECO:0000259" key="12">
    <source>
        <dbReference type="PROSITE" id="PS51163"/>
    </source>
</evidence>
<feature type="domain" description="YrdC-like" evidence="12">
    <location>
        <begin position="1"/>
        <end position="160"/>
    </location>
</feature>
<dbReference type="InterPro" id="IPR006070">
    <property type="entry name" value="Sua5-like_dom"/>
</dbReference>
<evidence type="ECO:0000256" key="1">
    <source>
        <dbReference type="ARBA" id="ARBA00004496"/>
    </source>
</evidence>
<reference evidence="13 14" key="1">
    <citation type="submission" date="2019-01" db="EMBL/GenBank/DDBJ databases">
        <authorList>
            <consortium name="Pathogen Informatics"/>
        </authorList>
    </citation>
    <scope>NUCLEOTIDE SEQUENCE [LARGE SCALE GENOMIC DNA]</scope>
    <source>
        <strain evidence="13 14">NCTC10166</strain>
    </source>
</reference>
<evidence type="ECO:0000313" key="13">
    <source>
        <dbReference type="EMBL" id="VEU59670.1"/>
    </source>
</evidence>
<comment type="similarity">
    <text evidence="2">Belongs to the SUA5 family.</text>
</comment>
<dbReference type="GO" id="GO:0005524">
    <property type="term" value="F:ATP binding"/>
    <property type="evidence" value="ECO:0007669"/>
    <property type="project" value="UniProtKB-KW"/>
</dbReference>
<evidence type="ECO:0000256" key="3">
    <source>
        <dbReference type="ARBA" id="ARBA00012584"/>
    </source>
</evidence>
<sequence>MNNKKNDEYKNLFITTTDTVVGLGVPVISDELELLFKVKSREINKKIIILVASIEQARFFKQWNAEAEKMALKFWPGNTTLIVNDQGFRMPKCTKLLKLLEEKGACFVTSANISGEKTLDFENAINKFPMIKQRYNLCQGSGVASKIIRVENKEVIRYGE</sequence>
<keyword evidence="7" id="KW-0548">Nucleotidyltransferase</keyword>
<dbReference type="OrthoDB" id="397661at2"/>
<keyword evidence="9" id="KW-0067">ATP-binding</keyword>
<evidence type="ECO:0000313" key="14">
    <source>
        <dbReference type="Proteomes" id="UP000289440"/>
    </source>
</evidence>
<keyword evidence="4" id="KW-0963">Cytoplasm</keyword>
<evidence type="ECO:0000256" key="7">
    <source>
        <dbReference type="ARBA" id="ARBA00022695"/>
    </source>
</evidence>
<dbReference type="Gene3D" id="3.90.870.10">
    <property type="entry name" value="DHBP synthase"/>
    <property type="match status" value="1"/>
</dbReference>
<proteinExistence type="inferred from homology"/>
<dbReference type="PROSITE" id="PS51163">
    <property type="entry name" value="YRDC"/>
    <property type="match status" value="1"/>
</dbReference>
<keyword evidence="14" id="KW-1185">Reference proteome</keyword>
<dbReference type="InterPro" id="IPR050156">
    <property type="entry name" value="TC-AMP_synthase_SUA5"/>
</dbReference>
<dbReference type="AlphaFoldDB" id="A0A449A5V7"/>
<comment type="subcellular location">
    <subcellularLocation>
        <location evidence="1">Cytoplasm</location>
    </subcellularLocation>
</comment>
<keyword evidence="6" id="KW-0819">tRNA processing</keyword>
<evidence type="ECO:0000256" key="2">
    <source>
        <dbReference type="ARBA" id="ARBA00007663"/>
    </source>
</evidence>
<keyword evidence="8" id="KW-0547">Nucleotide-binding</keyword>
<dbReference type="EC" id="2.7.7.87" evidence="3"/>
<dbReference type="GO" id="GO:0000049">
    <property type="term" value="F:tRNA binding"/>
    <property type="evidence" value="ECO:0007669"/>
    <property type="project" value="TreeGrafter"/>
</dbReference>
<gene>
    <name evidence="13" type="ORF">NCTC10166_00649</name>
</gene>
<dbReference type="SUPFAM" id="SSF55821">
    <property type="entry name" value="YrdC/RibB"/>
    <property type="match status" value="1"/>
</dbReference>
<dbReference type="RefSeq" id="WP_129720043.1">
    <property type="nucleotide sequence ID" value="NZ_LR214951.1"/>
</dbReference>
<dbReference type="EMBL" id="LR214951">
    <property type="protein sequence ID" value="VEU59670.1"/>
    <property type="molecule type" value="Genomic_DNA"/>
</dbReference>
<keyword evidence="5" id="KW-0808">Transferase</keyword>